<keyword evidence="1" id="KW-0732">Signal</keyword>
<sequence>MWCVALLVFGFLRQTLGAPAEMQPVGKNKTTFNIAMLSGLGYVAVLAKYQVFTNLKTTQVSVVGVLTCIPG</sequence>
<dbReference type="OrthoDB" id="5846596at2759"/>
<dbReference type="Proteomes" id="UP000270094">
    <property type="component" value="Unassembled WGS sequence"/>
</dbReference>
<evidence type="ECO:0000313" key="2">
    <source>
        <dbReference type="EMBL" id="VDM82766.1"/>
    </source>
</evidence>
<protein>
    <submittedName>
        <fullName evidence="2">Uncharacterized protein</fullName>
    </submittedName>
</protein>
<gene>
    <name evidence="2" type="ORF">SVUK_LOCUS17764</name>
</gene>
<evidence type="ECO:0000256" key="1">
    <source>
        <dbReference type="SAM" id="SignalP"/>
    </source>
</evidence>
<feature type="signal peptide" evidence="1">
    <location>
        <begin position="1"/>
        <end position="17"/>
    </location>
</feature>
<accession>A0A3P7JH44</accession>
<name>A0A3P7JH44_STRVU</name>
<proteinExistence type="predicted"/>
<feature type="chain" id="PRO_5018112205" evidence="1">
    <location>
        <begin position="18"/>
        <end position="71"/>
    </location>
</feature>
<reference evidence="2 3" key="1">
    <citation type="submission" date="2018-11" db="EMBL/GenBank/DDBJ databases">
        <authorList>
            <consortium name="Pathogen Informatics"/>
        </authorList>
    </citation>
    <scope>NUCLEOTIDE SEQUENCE [LARGE SCALE GENOMIC DNA]</scope>
</reference>
<dbReference type="EMBL" id="UYYB01119292">
    <property type="protein sequence ID" value="VDM82766.1"/>
    <property type="molecule type" value="Genomic_DNA"/>
</dbReference>
<keyword evidence="3" id="KW-1185">Reference proteome</keyword>
<dbReference type="AlphaFoldDB" id="A0A3P7JH44"/>
<evidence type="ECO:0000313" key="3">
    <source>
        <dbReference type="Proteomes" id="UP000270094"/>
    </source>
</evidence>
<organism evidence="2 3">
    <name type="scientific">Strongylus vulgaris</name>
    <name type="common">Blood worm</name>
    <dbReference type="NCBI Taxonomy" id="40348"/>
    <lineage>
        <taxon>Eukaryota</taxon>
        <taxon>Metazoa</taxon>
        <taxon>Ecdysozoa</taxon>
        <taxon>Nematoda</taxon>
        <taxon>Chromadorea</taxon>
        <taxon>Rhabditida</taxon>
        <taxon>Rhabditina</taxon>
        <taxon>Rhabditomorpha</taxon>
        <taxon>Strongyloidea</taxon>
        <taxon>Strongylidae</taxon>
        <taxon>Strongylus</taxon>
    </lineage>
</organism>